<dbReference type="EMBL" id="BOOH01000069">
    <property type="protein sequence ID" value="GIH81137.1"/>
    <property type="molecule type" value="Genomic_DNA"/>
</dbReference>
<comment type="catalytic activity">
    <reaction evidence="7">
        <text>[glutamine synthetase]-L-tyrosine + ATP = [glutamine synthetase]-O(4)-(5'-adenylyl)-L-tyrosine + diphosphate</text>
        <dbReference type="Rhea" id="RHEA:18589"/>
        <dbReference type="Rhea" id="RHEA-COMP:10660"/>
        <dbReference type="Rhea" id="RHEA-COMP:10661"/>
        <dbReference type="ChEBI" id="CHEBI:30616"/>
        <dbReference type="ChEBI" id="CHEBI:33019"/>
        <dbReference type="ChEBI" id="CHEBI:46858"/>
        <dbReference type="ChEBI" id="CHEBI:83624"/>
        <dbReference type="EC" id="2.7.7.42"/>
    </reaction>
</comment>
<keyword evidence="11" id="KW-1185">Reference proteome</keyword>
<gene>
    <name evidence="7 10" type="primary">glnE</name>
    <name evidence="10" type="ORF">Plo01_75660</name>
</gene>
<evidence type="ECO:0000256" key="4">
    <source>
        <dbReference type="ARBA" id="ARBA00022840"/>
    </source>
</evidence>
<keyword evidence="1 7" id="KW-0808">Transferase</keyword>
<dbReference type="Proteomes" id="UP000616724">
    <property type="component" value="Unassembled WGS sequence"/>
</dbReference>
<reference evidence="10 11" key="1">
    <citation type="submission" date="2021-01" db="EMBL/GenBank/DDBJ databases">
        <title>Whole genome shotgun sequence of Planobispora longispora NBRC 13918.</title>
        <authorList>
            <person name="Komaki H."/>
            <person name="Tamura T."/>
        </authorList>
    </citation>
    <scope>NUCLEOTIDE SEQUENCE [LARGE SCALE GENOMIC DNA]</scope>
    <source>
        <strain evidence="10 11">NBRC 13918</strain>
    </source>
</reference>
<comment type="cofactor">
    <cofactor evidence="7">
        <name>Mg(2+)</name>
        <dbReference type="ChEBI" id="CHEBI:18420"/>
    </cofactor>
</comment>
<dbReference type="SUPFAM" id="SSF81301">
    <property type="entry name" value="Nucleotidyltransferase"/>
    <property type="match status" value="2"/>
</dbReference>
<dbReference type="Gene3D" id="1.20.120.330">
    <property type="entry name" value="Nucleotidyltransferases domain 2"/>
    <property type="match status" value="2"/>
</dbReference>
<evidence type="ECO:0000256" key="7">
    <source>
        <dbReference type="HAMAP-Rule" id="MF_00802"/>
    </source>
</evidence>
<evidence type="ECO:0000256" key="1">
    <source>
        <dbReference type="ARBA" id="ARBA00022679"/>
    </source>
</evidence>
<dbReference type="SUPFAM" id="SSF81593">
    <property type="entry name" value="Nucleotidyltransferase substrate binding subunit/domain"/>
    <property type="match status" value="2"/>
</dbReference>
<dbReference type="InterPro" id="IPR013546">
    <property type="entry name" value="PII_UdlTrfase/GS_AdlTrfase"/>
</dbReference>
<dbReference type="InterPro" id="IPR043519">
    <property type="entry name" value="NT_sf"/>
</dbReference>
<keyword evidence="2 7" id="KW-0548">Nucleotidyltransferase</keyword>
<dbReference type="Pfam" id="PF08335">
    <property type="entry name" value="GlnD_UR_UTase"/>
    <property type="match status" value="2"/>
</dbReference>
<feature type="domain" description="PII-uridylyltransferase/Glutamine-synthetase adenylyltransferase" evidence="9">
    <location>
        <begin position="368"/>
        <end position="508"/>
    </location>
</feature>
<feature type="region of interest" description="Adenylyl transferase" evidence="7">
    <location>
        <begin position="520"/>
        <end position="1018"/>
    </location>
</feature>
<dbReference type="EC" id="2.7.7.42" evidence="7"/>
<dbReference type="GO" id="GO:0008882">
    <property type="term" value="F:[glutamate-ammonia-ligase] adenylyltransferase activity"/>
    <property type="evidence" value="ECO:0007669"/>
    <property type="project" value="UniProtKB-UniRule"/>
</dbReference>
<comment type="catalytic activity">
    <reaction evidence="7">
        <text>[glutamine synthetase]-O(4)-(5'-adenylyl)-L-tyrosine + phosphate = [glutamine synthetase]-L-tyrosine + ADP</text>
        <dbReference type="Rhea" id="RHEA:43716"/>
        <dbReference type="Rhea" id="RHEA-COMP:10660"/>
        <dbReference type="Rhea" id="RHEA-COMP:10661"/>
        <dbReference type="ChEBI" id="CHEBI:43474"/>
        <dbReference type="ChEBI" id="CHEBI:46858"/>
        <dbReference type="ChEBI" id="CHEBI:83624"/>
        <dbReference type="ChEBI" id="CHEBI:456216"/>
        <dbReference type="EC" id="2.7.7.89"/>
    </reaction>
</comment>
<evidence type="ECO:0000313" key="10">
    <source>
        <dbReference type="EMBL" id="GIH81137.1"/>
    </source>
</evidence>
<evidence type="ECO:0000313" key="11">
    <source>
        <dbReference type="Proteomes" id="UP000616724"/>
    </source>
</evidence>
<protein>
    <recommendedName>
        <fullName evidence="7">Bifunctional glutamine synthetase adenylyltransferase/adenylyl-removing enzyme</fullName>
    </recommendedName>
    <alternativeName>
        <fullName evidence="7">ATP:glutamine synthetase adenylyltransferase</fullName>
    </alternativeName>
    <alternativeName>
        <fullName evidence="7">ATase</fullName>
    </alternativeName>
    <domain>
        <recommendedName>
            <fullName evidence="7">Glutamine synthetase adenylyl-L-tyrosine phosphorylase</fullName>
            <ecNumber evidence="7">2.7.7.89</ecNumber>
        </recommendedName>
        <alternativeName>
            <fullName evidence="7">Adenylyl removase</fullName>
            <shortName evidence="7">AR</shortName>
            <shortName evidence="7">AT-N</shortName>
        </alternativeName>
    </domain>
    <domain>
        <recommendedName>
            <fullName evidence="7">Glutamine synthetase adenylyl transferase</fullName>
            <ecNumber evidence="7">2.7.7.42</ecNumber>
        </recommendedName>
        <alternativeName>
            <fullName evidence="7">Adenylyl transferase</fullName>
            <shortName evidence="7">AT</shortName>
            <shortName evidence="7">AT-C</shortName>
        </alternativeName>
    </domain>
</protein>
<name>A0A8J3W9T5_9ACTN</name>
<comment type="similarity">
    <text evidence="7">Belongs to the GlnE family.</text>
</comment>
<accession>A0A8J3W9T5</accession>
<dbReference type="GO" id="GO:0000287">
    <property type="term" value="F:magnesium ion binding"/>
    <property type="evidence" value="ECO:0007669"/>
    <property type="project" value="UniProtKB-UniRule"/>
</dbReference>
<dbReference type="EC" id="2.7.7.89" evidence="7"/>
<dbReference type="NCBIfam" id="NF010707">
    <property type="entry name" value="PRK14109.1"/>
    <property type="match status" value="1"/>
</dbReference>
<feature type="region of interest" description="Adenylyl removase" evidence="7">
    <location>
        <begin position="1"/>
        <end position="512"/>
    </location>
</feature>
<comment type="caution">
    <text evidence="10">The sequence shown here is derived from an EMBL/GenBank/DDBJ whole genome shotgun (WGS) entry which is preliminary data.</text>
</comment>
<dbReference type="GO" id="GO:0000820">
    <property type="term" value="P:regulation of glutamine family amino acid metabolic process"/>
    <property type="evidence" value="ECO:0007669"/>
    <property type="project" value="UniProtKB-UniRule"/>
</dbReference>
<evidence type="ECO:0000256" key="6">
    <source>
        <dbReference type="ARBA" id="ARBA00023268"/>
    </source>
</evidence>
<organism evidence="10 11">
    <name type="scientific">Planobispora longispora</name>
    <dbReference type="NCBI Taxonomy" id="28887"/>
    <lineage>
        <taxon>Bacteria</taxon>
        <taxon>Bacillati</taxon>
        <taxon>Actinomycetota</taxon>
        <taxon>Actinomycetes</taxon>
        <taxon>Streptosporangiales</taxon>
        <taxon>Streptosporangiaceae</taxon>
        <taxon>Planobispora</taxon>
    </lineage>
</organism>
<evidence type="ECO:0000256" key="3">
    <source>
        <dbReference type="ARBA" id="ARBA00022741"/>
    </source>
</evidence>
<dbReference type="InterPro" id="IPR005190">
    <property type="entry name" value="GlnE_rpt_dom"/>
</dbReference>
<dbReference type="Pfam" id="PF03710">
    <property type="entry name" value="GlnE"/>
    <property type="match status" value="2"/>
</dbReference>
<evidence type="ECO:0000256" key="2">
    <source>
        <dbReference type="ARBA" id="ARBA00022695"/>
    </source>
</evidence>
<feature type="domain" description="PII-uridylyltransferase/Glutamine-synthetase adenylyltransferase" evidence="9">
    <location>
        <begin position="890"/>
        <end position="1015"/>
    </location>
</feature>
<keyword evidence="4 7" id="KW-0067">ATP-binding</keyword>
<keyword evidence="5 7" id="KW-0460">Magnesium</keyword>
<evidence type="ECO:0000259" key="9">
    <source>
        <dbReference type="Pfam" id="PF08335"/>
    </source>
</evidence>
<comment type="function">
    <text evidence="7">Involved in the regulation of glutamine synthetase GlnA, a key enzyme in the process to assimilate ammonia. When cellular nitrogen levels are high, the C-terminal adenylyl transferase (AT) inactivates GlnA by covalent transfer of an adenylyl group from ATP to specific tyrosine residue of GlnA, thus reducing its activity. Conversely, when nitrogen levels are low, the N-terminal adenylyl removase (AR) activates GlnA by removing the adenylyl group by phosphorolysis, increasing its activity. The regulatory region of GlnE binds the signal transduction protein PII (GlnB) which indicates the nitrogen status of the cell.</text>
</comment>
<dbReference type="PANTHER" id="PTHR30621:SF0">
    <property type="entry name" value="BIFUNCTIONAL GLUTAMINE SYNTHETASE ADENYLYLTRANSFERASE_ADENYLYL-REMOVING ENZYME"/>
    <property type="match status" value="1"/>
</dbReference>
<dbReference type="GO" id="GO:0047388">
    <property type="term" value="F:[glutamine synthetase]-adenylyl-L-tyrosine phosphorylase activity"/>
    <property type="evidence" value="ECO:0007669"/>
    <property type="project" value="UniProtKB-EC"/>
</dbReference>
<dbReference type="HAMAP" id="MF_00802">
    <property type="entry name" value="GlnE"/>
    <property type="match status" value="1"/>
</dbReference>
<sequence length="1018" mass="110041">MTTVPRIQTTAGRLARLGFADGAGAERLLDGLGPEAAGDVGLLESLVATADPDLALASLSRLAERDPGVLGALRRDPALRTRLLGVLGVSAALGDHVARHPDHRRLLEGERATARPTGEELRAELLLAVGADPGDPEPRAADASTAILSALRVAYRGRLLHLAARDVTGEAALAEVTAELSALAGAALEAGLAVARSEQPESGAVRLAVIGMGKCGARELNYISDVDVIFVAEPRRTGGGIASGDAVGEAASGTGAGNGAVDDTRAVQIATRLAQGMMRACSATTPEGALWEVDAALRPEGKAGPLVRTLASHQAYYRRWAKTWEFQALLKARPVAGDMELGGRYVDVMNEMVWQAATRENFVEDVQAMRRRVEAHVRAEEGERQIKLGPGGLRDVEFAVQLLQLVHGRLDPLLRRRATLPALAALSRGGYIGREDARALAEAYTFLRRVEHLIQLHRLRRTHVVPEGEDELRRLGRGLGMTADPVGEFTARWRRHALEARRLHEKLFYRPLLQAVARLPESEDRLSAAAAQARLEALGYADPAGALRHIAALTTGVSRRAAIQRTLLPVMLGWFADAPDPDAGLLGFRQVSDKLGATPWYLRLLRDETAVASRLAHVLGTSRYVTGLLLHAPEAVAMLGSDTELDPRRPESLLAEIRATVARHPEHAEVAVAAVRALRRRELFRTAVADLARHIDIERVGQALSTLNDVTVQAALEVAIAKVEMERRTPLGTRFAVIAMGRLGGVECSYGSDADVMFVHAPLPGVPEKDAADAAHAVANELRRLLALPAPDPPLTIDPDLRPEGRQGPLVRTLASYAAYYARWSSPWESQALLRARFCAGDAALGAELLALADPLRYPAGGVPDEAVLQVRKLKARMEAERLPRGADPALHTKLGRGGLSDVEWVAQLIQLRHAGRLPSLRTTRTLEALRAAVAEDLLDPADEDVLADAWRFASRIRDAIVLVRGRASDSIPKDVRERALIARALGYPPDGSEDFVDDYRRVTRRARQVVERVFYED</sequence>
<dbReference type="AlphaFoldDB" id="A0A8J3W9T5"/>
<keyword evidence="3 7" id="KW-0547">Nucleotide-binding</keyword>
<dbReference type="RefSeq" id="WP_203895541.1">
    <property type="nucleotide sequence ID" value="NZ_BOOH01000069.1"/>
</dbReference>
<feature type="domain" description="Glutamate-ammonia ligase adenylyltransferase repeated" evidence="8">
    <location>
        <begin position="82"/>
        <end position="342"/>
    </location>
</feature>
<keyword evidence="6 7" id="KW-0511">Multifunctional enzyme</keyword>
<dbReference type="PANTHER" id="PTHR30621">
    <property type="entry name" value="GLUTAMINE SYNTHETASE ADENYLYLTRANSFERASE"/>
    <property type="match status" value="1"/>
</dbReference>
<proteinExistence type="inferred from homology"/>
<evidence type="ECO:0000259" key="8">
    <source>
        <dbReference type="Pfam" id="PF03710"/>
    </source>
</evidence>
<dbReference type="InterPro" id="IPR023057">
    <property type="entry name" value="GlnE"/>
</dbReference>
<dbReference type="GO" id="GO:0005829">
    <property type="term" value="C:cytosol"/>
    <property type="evidence" value="ECO:0007669"/>
    <property type="project" value="TreeGrafter"/>
</dbReference>
<feature type="domain" description="Glutamate-ammonia ligase adenylyltransferase repeated" evidence="8">
    <location>
        <begin position="614"/>
        <end position="850"/>
    </location>
</feature>
<dbReference type="Gene3D" id="3.30.460.10">
    <property type="entry name" value="Beta Polymerase, domain 2"/>
    <property type="match status" value="2"/>
</dbReference>
<dbReference type="CDD" id="cd05401">
    <property type="entry name" value="NT_GlnE_GlnD_like"/>
    <property type="match status" value="2"/>
</dbReference>
<dbReference type="GO" id="GO:0005524">
    <property type="term" value="F:ATP binding"/>
    <property type="evidence" value="ECO:0007669"/>
    <property type="project" value="UniProtKB-UniRule"/>
</dbReference>
<evidence type="ECO:0000256" key="5">
    <source>
        <dbReference type="ARBA" id="ARBA00022842"/>
    </source>
</evidence>